<dbReference type="EMBL" id="AABF01000012">
    <property type="protein sequence ID" value="EAA24889.1"/>
    <property type="molecule type" value="Genomic_DNA"/>
</dbReference>
<dbReference type="SUPFAM" id="SSF52540">
    <property type="entry name" value="P-loop containing nucleoside triphosphate hydrolases"/>
    <property type="match status" value="1"/>
</dbReference>
<evidence type="ECO:0000259" key="3">
    <source>
        <dbReference type="SMART" id="SM00382"/>
    </source>
</evidence>
<reference evidence="4 5" key="1">
    <citation type="journal article" date="2003" name="Genome Res.">
        <title>Genome analysis of F. nucleatum sub spp vincentii and its comparison with the genome of F. nucleatum ATCC 25586.</title>
        <authorList>
            <person name="Kapatral V."/>
            <person name="Ivanova N."/>
            <person name="Anderson I."/>
            <person name="Reznik G."/>
            <person name="Bhattacharyya A."/>
            <person name="Gardner W.L."/>
            <person name="Mikhailova N."/>
            <person name="Lapidus A."/>
            <person name="Larsen N."/>
            <person name="D'Souza M."/>
            <person name="Walunas T."/>
            <person name="Haselkorn R."/>
            <person name="Overbeek R."/>
            <person name="Kyrpides N."/>
        </authorList>
    </citation>
    <scope>NUCLEOTIDE SEQUENCE [LARGE SCALE GENOMIC DNA]</scope>
    <source>
        <strain evidence="4 5">ATCC 49256</strain>
    </source>
</reference>
<dbReference type="AlphaFoldDB" id="Q7P324"/>
<dbReference type="InterPro" id="IPR001208">
    <property type="entry name" value="MCM_dom"/>
</dbReference>
<dbReference type="PANTHER" id="PTHR32039:SF7">
    <property type="entry name" value="COMPETENCE PROTEIN COMM"/>
    <property type="match status" value="1"/>
</dbReference>
<organism evidence="4 5">
    <name type="scientific">Fusobacterium vincentii ATCC 49256</name>
    <dbReference type="NCBI Taxonomy" id="209882"/>
    <lineage>
        <taxon>Bacteria</taxon>
        <taxon>Fusobacteriati</taxon>
        <taxon>Fusobacteriota</taxon>
        <taxon>Fusobacteriia</taxon>
        <taxon>Fusobacteriales</taxon>
        <taxon>Fusobacteriaceae</taxon>
        <taxon>Fusobacterium</taxon>
    </lineage>
</organism>
<dbReference type="PRINTS" id="PR01657">
    <property type="entry name" value="MCMFAMILY"/>
</dbReference>
<dbReference type="GO" id="GO:0003677">
    <property type="term" value="F:DNA binding"/>
    <property type="evidence" value="ECO:0007669"/>
    <property type="project" value="InterPro"/>
</dbReference>
<dbReference type="InterPro" id="IPR025943">
    <property type="entry name" value="Sigma_54_int_dom_ATP-bd_2"/>
</dbReference>
<dbReference type="InterPro" id="IPR020568">
    <property type="entry name" value="Ribosomal_Su5_D2-typ_SF"/>
</dbReference>
<dbReference type="InterPro" id="IPR027417">
    <property type="entry name" value="P-loop_NTPase"/>
</dbReference>
<dbReference type="Proteomes" id="UP000006454">
    <property type="component" value="Unassembled WGS sequence"/>
</dbReference>
<dbReference type="InterPro" id="IPR045006">
    <property type="entry name" value="CHLI-like"/>
</dbReference>
<dbReference type="InterPro" id="IPR003593">
    <property type="entry name" value="AAA+_ATPase"/>
</dbReference>
<dbReference type="InterPro" id="IPR014721">
    <property type="entry name" value="Ribsml_uS5_D2-typ_fold_subgr"/>
</dbReference>
<proteinExistence type="predicted"/>
<sequence length="262" mass="28737">MTINSVILAKEKGFKGIVVPYENRNEASLIDGVDIVAVKNISDVINFIENGVKLEFEKINLVKTEEDILDFSDVKGQYFAKRAMEISAAGGHNILLIGSPGSGKSMLAKRMIGILPEMTESEIIESTKIYSVAGELSEKNPIISKRPMRMPHHSTTLAAMVGGGKKALPGEISLASNGILILDEMSEFKHSVLEALRQPLEDGYVSITRAMYRVEFRSNFILVGTSNPCPCGHLYEGNCKCSATEIERYTKKLSGPILDRID</sequence>
<dbReference type="Gene3D" id="3.40.50.300">
    <property type="entry name" value="P-loop containing nucleotide triphosphate hydrolases"/>
    <property type="match status" value="1"/>
</dbReference>
<dbReference type="Pfam" id="PF01078">
    <property type="entry name" value="Mg_chelatase"/>
    <property type="match status" value="1"/>
</dbReference>
<dbReference type="PANTHER" id="PTHR32039">
    <property type="entry name" value="MAGNESIUM-CHELATASE SUBUNIT CHLI"/>
    <property type="match status" value="1"/>
</dbReference>
<accession>Q7P324</accession>
<evidence type="ECO:0000256" key="1">
    <source>
        <dbReference type="ARBA" id="ARBA00022741"/>
    </source>
</evidence>
<evidence type="ECO:0000313" key="5">
    <source>
        <dbReference type="Proteomes" id="UP000006454"/>
    </source>
</evidence>
<dbReference type="InterPro" id="IPR000523">
    <property type="entry name" value="Mg_chelatse_chII-like_cat_dom"/>
</dbReference>
<protein>
    <submittedName>
        <fullName evidence="4">MG(2+) CHELATASE FAMILY PROTEIN</fullName>
    </submittedName>
</protein>
<dbReference type="SMART" id="SM00382">
    <property type="entry name" value="AAA"/>
    <property type="match status" value="1"/>
</dbReference>
<feature type="domain" description="AAA+ ATPase" evidence="3">
    <location>
        <begin position="90"/>
        <end position="240"/>
    </location>
</feature>
<name>Q7P324_FUSVC</name>
<evidence type="ECO:0000313" key="4">
    <source>
        <dbReference type="EMBL" id="EAA24889.1"/>
    </source>
</evidence>
<keyword evidence="2" id="KW-0067">ATP-binding</keyword>
<dbReference type="PROSITE" id="PS00676">
    <property type="entry name" value="SIGMA54_INTERACT_2"/>
    <property type="match status" value="1"/>
</dbReference>
<comment type="caution">
    <text evidence="4">The sequence shown here is derived from an EMBL/GenBank/DDBJ whole genome shotgun (WGS) entry which is preliminary data.</text>
</comment>
<evidence type="ECO:0000256" key="2">
    <source>
        <dbReference type="ARBA" id="ARBA00022840"/>
    </source>
</evidence>
<keyword evidence="1" id="KW-0547">Nucleotide-binding</keyword>
<dbReference type="GO" id="GO:0005524">
    <property type="term" value="F:ATP binding"/>
    <property type="evidence" value="ECO:0007669"/>
    <property type="project" value="UniProtKB-KW"/>
</dbReference>
<gene>
    <name evidence="4" type="ORF">FNV2111</name>
</gene>
<dbReference type="Gene3D" id="3.30.230.10">
    <property type="match status" value="1"/>
</dbReference>
<dbReference type="SUPFAM" id="SSF54211">
    <property type="entry name" value="Ribosomal protein S5 domain 2-like"/>
    <property type="match status" value="1"/>
</dbReference>